<reference evidence="2 3" key="1">
    <citation type="submission" date="2018-10" db="EMBL/GenBank/DDBJ databases">
        <title>Draft genome sequence for the type isolate of Erwinia psidii, agent causal of bacterial blight in guava (Psidium guajava) and wilt and die-back of Eucalyptus spp.</title>
        <authorList>
            <person name="Hermenegildo P.S."/>
            <person name="Santos S.A."/>
            <person name="Guimaraes L.M.S."/>
            <person name="Vidigal P.M.P."/>
            <person name="Pereira I.C."/>
            <person name="Badel J.L."/>
            <person name="Alfenas-Zerbini P."/>
            <person name="Ferreira M.A.S.V."/>
            <person name="Alfenas A.C."/>
        </authorList>
    </citation>
    <scope>NUCLEOTIDE SEQUENCE [LARGE SCALE GENOMIC DNA]</scope>
    <source>
        <strain evidence="2 3">IBSBF 435</strain>
    </source>
</reference>
<keyword evidence="1" id="KW-0732">Signal</keyword>
<name>A0A3N6S7G2_9GAMM</name>
<dbReference type="RefSeq" id="WP_124234159.1">
    <property type="nucleotide sequence ID" value="NZ_RHHM01000014.1"/>
</dbReference>
<dbReference type="EMBL" id="RHHM01000014">
    <property type="protein sequence ID" value="RQM37040.1"/>
    <property type="molecule type" value="Genomic_DNA"/>
</dbReference>
<dbReference type="Gene3D" id="2.60.40.10">
    <property type="entry name" value="Immunoglobulins"/>
    <property type="match status" value="1"/>
</dbReference>
<comment type="caution">
    <text evidence="2">The sequence shown here is derived from an EMBL/GenBank/DDBJ whole genome shotgun (WGS) entry which is preliminary data.</text>
</comment>
<evidence type="ECO:0000256" key="1">
    <source>
        <dbReference type="SAM" id="SignalP"/>
    </source>
</evidence>
<accession>A0A3N6S7G2</accession>
<keyword evidence="3" id="KW-1185">Reference proteome</keyword>
<proteinExistence type="predicted"/>
<dbReference type="SUPFAM" id="SSF49354">
    <property type="entry name" value="PapD-like"/>
    <property type="match status" value="1"/>
</dbReference>
<evidence type="ECO:0000313" key="2">
    <source>
        <dbReference type="EMBL" id="RQM37040.1"/>
    </source>
</evidence>
<sequence>MKKIICSFVFFLTFTFPAGAVFLDSLVFDITPDKSFTSRAVLNDTTRNNLYQLTVFKIDKPGRGGENRITGGDKEVLYSPLRFTVQPGEKDYFKLFYRGPSDDQERYYRVIFRESPVLLFPLKQEKQHMYAIPVIALSTLLIVRPRNVKLDFTFDEENGTIRNTGNTFFRVIIQKGCHGDDESSLQFSMLPGESWQNSQVNVNNRKFIVALGRYYPLGKGCFDG</sequence>
<gene>
    <name evidence="2" type="ORF">EB241_16635</name>
</gene>
<dbReference type="InterPro" id="IPR013783">
    <property type="entry name" value="Ig-like_fold"/>
</dbReference>
<feature type="chain" id="PRO_5018024834" evidence="1">
    <location>
        <begin position="21"/>
        <end position="224"/>
    </location>
</feature>
<protein>
    <submittedName>
        <fullName evidence="2">Molecular chaperone</fullName>
    </submittedName>
</protein>
<dbReference type="Proteomes" id="UP000279457">
    <property type="component" value="Unassembled WGS sequence"/>
</dbReference>
<dbReference type="AlphaFoldDB" id="A0A3N6S7G2"/>
<dbReference type="OrthoDB" id="8584734at2"/>
<organism evidence="2 3">
    <name type="scientific">Erwinia psidii</name>
    <dbReference type="NCBI Taxonomy" id="69224"/>
    <lineage>
        <taxon>Bacteria</taxon>
        <taxon>Pseudomonadati</taxon>
        <taxon>Pseudomonadota</taxon>
        <taxon>Gammaproteobacteria</taxon>
        <taxon>Enterobacterales</taxon>
        <taxon>Erwiniaceae</taxon>
        <taxon>Erwinia</taxon>
    </lineage>
</organism>
<dbReference type="InterPro" id="IPR008962">
    <property type="entry name" value="PapD-like_sf"/>
</dbReference>
<evidence type="ECO:0000313" key="3">
    <source>
        <dbReference type="Proteomes" id="UP000279457"/>
    </source>
</evidence>
<feature type="signal peptide" evidence="1">
    <location>
        <begin position="1"/>
        <end position="20"/>
    </location>
</feature>